<keyword evidence="13" id="KW-0548">Nucleotidyltransferase</keyword>
<dbReference type="SUPFAM" id="SSF81891">
    <property type="entry name" value="Poly A polymerase C-terminal region-like"/>
    <property type="match status" value="1"/>
</dbReference>
<evidence type="ECO:0000259" key="10">
    <source>
        <dbReference type="Pfam" id="PF01743"/>
    </source>
</evidence>
<dbReference type="PANTHER" id="PTHR43051">
    <property type="entry name" value="POLYNUCLEOTIDE ADENYLYLTRANSFERASE FAMILY PROTEIN"/>
    <property type="match status" value="1"/>
</dbReference>
<dbReference type="InterPro" id="IPR025866">
    <property type="entry name" value="PolyA_pol_arg_C_dom"/>
</dbReference>
<feature type="region of interest" description="Disordered" evidence="9">
    <location>
        <begin position="416"/>
        <end position="442"/>
    </location>
</feature>
<feature type="domain" description="Polymerase A arginine-rich C-terminal" evidence="11">
    <location>
        <begin position="317"/>
        <end position="431"/>
    </location>
</feature>
<keyword evidence="2 7" id="KW-0808">Transferase</keyword>
<feature type="active site" evidence="7">
    <location>
        <position position="144"/>
    </location>
</feature>
<evidence type="ECO:0000256" key="3">
    <source>
        <dbReference type="ARBA" id="ARBA00022741"/>
    </source>
</evidence>
<keyword evidence="3 7" id="KW-0547">Nucleotide-binding</keyword>
<dbReference type="RefSeq" id="WP_051045683.1">
    <property type="nucleotide sequence ID" value="NZ_CAAAHR010000074.1"/>
</dbReference>
<comment type="function">
    <text evidence="7">Adds poly(A) tail to the 3' end of many RNAs, which usually targets these RNAs for decay. Plays a significant role in the global control of gene expression, through influencing the rate of transcript degradation, and in the general RNA quality control.</text>
</comment>
<feature type="compositionally biased region" description="Basic residues" evidence="9">
    <location>
        <begin position="424"/>
        <end position="433"/>
    </location>
</feature>
<dbReference type="InterPro" id="IPR010206">
    <property type="entry name" value="PolA_pol_I"/>
</dbReference>
<name>A0AAX0WTZ6_9GAMM</name>
<feature type="domain" description="tRNA nucleotidyltransferase/poly(A) polymerase RNA and SrmB- binding" evidence="12">
    <location>
        <begin position="202"/>
        <end position="262"/>
    </location>
</feature>
<feature type="active site" evidence="7">
    <location>
        <position position="68"/>
    </location>
</feature>
<comment type="similarity">
    <text evidence="7 8">Belongs to the tRNA nucleotidyltransferase/poly(A) polymerase family.</text>
</comment>
<keyword evidence="6 7" id="KW-0804">Transcription</keyword>
<dbReference type="GO" id="GO:0003723">
    <property type="term" value="F:RNA binding"/>
    <property type="evidence" value="ECO:0007669"/>
    <property type="project" value="UniProtKB-UniRule"/>
</dbReference>
<dbReference type="Proteomes" id="UP000192511">
    <property type="component" value="Unassembled WGS sequence"/>
</dbReference>
<evidence type="ECO:0000256" key="8">
    <source>
        <dbReference type="RuleBase" id="RU003953"/>
    </source>
</evidence>
<dbReference type="InterPro" id="IPR002646">
    <property type="entry name" value="PolA_pol_head_dom"/>
</dbReference>
<sequence length="442" mass="50672">MLKRNRAHVQPVASAYIIPRNKHSISKADISSNALKVLNRLIGAGFQAYIVGGSVRDLLLHKAPKDFDVATDATPNQVKNLFRNGRIIGRRFKLVHILFHREIIEVATFRSHVAIDESQLTNERGMLVRDNAYGSLDEDAWRRDFTINSLYYNISDSSIIDFTGGVNDVEEKLIRMIGDPIKRYQEDPVRMLRAIRFSAKLNFKLARETEAPFPEISHLITHVSNSRLFDEMTKLYQCGNAIAVQGLLMQYGLFQHLFPQTHVLLNSTYPVNALLTIALENTDIRIHEEKPVTPAFLFAVLLWFPMIECAKELQKTGIDPLPSIEKAMSLVLAEQNKIISIPKRYTQIVREIWLLQYRFVKRLGGRAFNLLQHPRFRAAYDFMALRALAGDESMELAQWWTAFQDADEAEQTNMVTQLAPDLPKRKRRRKKPKSIQASDDSQ</sequence>
<keyword evidence="1 7" id="KW-0507">mRNA processing</keyword>
<gene>
    <name evidence="7" type="primary">pcnB</name>
    <name evidence="13" type="ORF">A6J39_011920</name>
</gene>
<protein>
    <recommendedName>
        <fullName evidence="7">Poly(A) polymerase I</fullName>
        <shortName evidence="7">PAP I</shortName>
        <ecNumber evidence="7">2.7.7.19</ecNumber>
    </recommendedName>
</protein>
<dbReference type="EC" id="2.7.7.19" evidence="7"/>
<dbReference type="EMBL" id="NBTX02000004">
    <property type="protein sequence ID" value="PNL61859.1"/>
    <property type="molecule type" value="Genomic_DNA"/>
</dbReference>
<feature type="active site" evidence="7">
    <location>
        <position position="66"/>
    </location>
</feature>
<evidence type="ECO:0000259" key="11">
    <source>
        <dbReference type="Pfam" id="PF12626"/>
    </source>
</evidence>
<dbReference type="FunFam" id="3.30.460.10:FF:000035">
    <property type="entry name" value="Poly(A) polymerase I"/>
    <property type="match status" value="1"/>
</dbReference>
<dbReference type="HAMAP" id="MF_00957">
    <property type="entry name" value="PolyA_pol"/>
    <property type="match status" value="1"/>
</dbReference>
<evidence type="ECO:0000256" key="4">
    <source>
        <dbReference type="ARBA" id="ARBA00022840"/>
    </source>
</evidence>
<evidence type="ECO:0000256" key="5">
    <source>
        <dbReference type="ARBA" id="ARBA00022884"/>
    </source>
</evidence>
<dbReference type="Gene3D" id="3.30.460.10">
    <property type="entry name" value="Beta Polymerase, domain 2"/>
    <property type="match status" value="1"/>
</dbReference>
<keyword evidence="14" id="KW-1185">Reference proteome</keyword>
<dbReference type="CDD" id="cd05398">
    <property type="entry name" value="NT_ClassII-CCAase"/>
    <property type="match status" value="1"/>
</dbReference>
<feature type="domain" description="Poly A polymerase head" evidence="10">
    <location>
        <begin position="48"/>
        <end position="175"/>
    </location>
</feature>
<dbReference type="PANTHER" id="PTHR43051:SF1">
    <property type="entry name" value="POLYNUCLEOTIDE ADENYLYLTRANSFERASE FAMILY PROTEIN"/>
    <property type="match status" value="1"/>
</dbReference>
<comment type="catalytic activity">
    <reaction evidence="7">
        <text>RNA(n) + ATP = RNA(n)-3'-adenine ribonucleotide + diphosphate</text>
        <dbReference type="Rhea" id="RHEA:11332"/>
        <dbReference type="Rhea" id="RHEA-COMP:14527"/>
        <dbReference type="Rhea" id="RHEA-COMP:17347"/>
        <dbReference type="ChEBI" id="CHEBI:30616"/>
        <dbReference type="ChEBI" id="CHEBI:33019"/>
        <dbReference type="ChEBI" id="CHEBI:140395"/>
        <dbReference type="ChEBI" id="CHEBI:173115"/>
        <dbReference type="EC" id="2.7.7.19"/>
    </reaction>
</comment>
<dbReference type="Pfam" id="PF12626">
    <property type="entry name" value="PolyA_pol_arg_C"/>
    <property type="match status" value="1"/>
</dbReference>
<dbReference type="SUPFAM" id="SSF81301">
    <property type="entry name" value="Nucleotidyltransferase"/>
    <property type="match status" value="1"/>
</dbReference>
<evidence type="ECO:0000259" key="12">
    <source>
        <dbReference type="Pfam" id="PF12627"/>
    </source>
</evidence>
<evidence type="ECO:0000256" key="6">
    <source>
        <dbReference type="ARBA" id="ARBA00023163"/>
    </source>
</evidence>
<dbReference type="InterPro" id="IPR032828">
    <property type="entry name" value="PolyA_RNA-bd"/>
</dbReference>
<dbReference type="GO" id="GO:0006397">
    <property type="term" value="P:mRNA processing"/>
    <property type="evidence" value="ECO:0007669"/>
    <property type="project" value="UniProtKB-KW"/>
</dbReference>
<evidence type="ECO:0000256" key="9">
    <source>
        <dbReference type="SAM" id="MobiDB-lite"/>
    </source>
</evidence>
<comment type="caution">
    <text evidence="13">The sequence shown here is derived from an EMBL/GenBank/DDBJ whole genome shotgun (WGS) entry which is preliminary data.</text>
</comment>
<dbReference type="GO" id="GO:0005524">
    <property type="term" value="F:ATP binding"/>
    <property type="evidence" value="ECO:0007669"/>
    <property type="project" value="UniProtKB-UniRule"/>
</dbReference>
<evidence type="ECO:0000313" key="14">
    <source>
        <dbReference type="Proteomes" id="UP000192511"/>
    </source>
</evidence>
<evidence type="ECO:0000256" key="1">
    <source>
        <dbReference type="ARBA" id="ARBA00022664"/>
    </source>
</evidence>
<dbReference type="NCBIfam" id="TIGR01942">
    <property type="entry name" value="pcnB"/>
    <property type="match status" value="1"/>
</dbReference>
<dbReference type="Pfam" id="PF12627">
    <property type="entry name" value="PolyA_pol_RNAbd"/>
    <property type="match status" value="1"/>
</dbReference>
<proteinExistence type="inferred from homology"/>
<evidence type="ECO:0000256" key="2">
    <source>
        <dbReference type="ARBA" id="ARBA00022679"/>
    </source>
</evidence>
<evidence type="ECO:0000256" key="7">
    <source>
        <dbReference type="HAMAP-Rule" id="MF_00957"/>
    </source>
</evidence>
<dbReference type="InterPro" id="IPR052191">
    <property type="entry name" value="tRNA_ntf/polyA_polymerase_I"/>
</dbReference>
<dbReference type="GO" id="GO:1990817">
    <property type="term" value="F:poly(A) RNA polymerase activity"/>
    <property type="evidence" value="ECO:0007669"/>
    <property type="project" value="UniProtKB-UniRule"/>
</dbReference>
<keyword evidence="5 7" id="KW-0694">RNA-binding</keyword>
<accession>A0AAX0WTZ6</accession>
<evidence type="ECO:0000313" key="13">
    <source>
        <dbReference type="EMBL" id="PNL61859.1"/>
    </source>
</evidence>
<organism evidence="13 14">
    <name type="scientific">Legionella anisa</name>
    <dbReference type="NCBI Taxonomy" id="28082"/>
    <lineage>
        <taxon>Bacteria</taxon>
        <taxon>Pseudomonadati</taxon>
        <taxon>Pseudomonadota</taxon>
        <taxon>Gammaproteobacteria</taxon>
        <taxon>Legionellales</taxon>
        <taxon>Legionellaceae</taxon>
        <taxon>Legionella</taxon>
    </lineage>
</organism>
<dbReference type="Gene3D" id="1.10.3090.10">
    <property type="entry name" value="cca-adding enzyme, domain 2"/>
    <property type="match status" value="1"/>
</dbReference>
<keyword evidence="4 7" id="KW-0067">ATP-binding</keyword>
<dbReference type="GO" id="GO:0043633">
    <property type="term" value="P:polyadenylation-dependent RNA catabolic process"/>
    <property type="evidence" value="ECO:0007669"/>
    <property type="project" value="InterPro"/>
</dbReference>
<dbReference type="Pfam" id="PF01743">
    <property type="entry name" value="PolyA_pol"/>
    <property type="match status" value="1"/>
</dbReference>
<dbReference type="InterPro" id="IPR043519">
    <property type="entry name" value="NT_sf"/>
</dbReference>
<reference evidence="13" key="1">
    <citation type="submission" date="2017-12" db="EMBL/GenBank/DDBJ databases">
        <title>FDA dAtabase for Regulatory Grade micrObial Sequences (FDA-ARGOS): Supporting development and validation of Infectious Disease Dx tests.</title>
        <authorList>
            <person name="Kerrigan L."/>
            <person name="Tallon L.J."/>
            <person name="Sadzewicz L."/>
            <person name="Sengamalay N."/>
            <person name="Ott S."/>
            <person name="Godinez A."/>
            <person name="Nagaraj S."/>
            <person name="Vavikolanu K."/>
            <person name="Vyas G."/>
            <person name="Nadendla S."/>
            <person name="Aluvathingal J."/>
            <person name="Sichtig H."/>
        </authorList>
    </citation>
    <scope>NUCLEOTIDE SEQUENCE [LARGE SCALE GENOMIC DNA]</scope>
    <source>
        <strain evidence="13">FDAARGOS_200</strain>
    </source>
</reference>
<dbReference type="AlphaFoldDB" id="A0AAX0WTZ6"/>